<evidence type="ECO:0000313" key="2">
    <source>
        <dbReference type="EMBL" id="MDN3204507.1"/>
    </source>
</evidence>
<accession>A0ABT7YDD9</accession>
<dbReference type="Pfam" id="PF07045">
    <property type="entry name" value="DUF1330"/>
    <property type="match status" value="1"/>
</dbReference>
<dbReference type="Gene3D" id="3.30.70.100">
    <property type="match status" value="1"/>
</dbReference>
<reference evidence="2" key="1">
    <citation type="submission" date="2023-06" db="EMBL/GenBank/DDBJ databases">
        <title>Robiginitalea aurantiacus sp. nov. and Algoriphagus sediminis sp. nov., isolated from coastal sediment.</title>
        <authorList>
            <person name="Zhou Z.Y."/>
            <person name="An J."/>
            <person name="Jia Y.W."/>
            <person name="Du Z.J."/>
        </authorList>
    </citation>
    <scope>NUCLEOTIDE SEQUENCE</scope>
    <source>
        <strain evidence="2">C2-7</strain>
    </source>
</reference>
<dbReference type="Proteomes" id="UP001171916">
    <property type="component" value="Unassembled WGS sequence"/>
</dbReference>
<sequence length="94" mass="10770">MPAFVLAEITIKDPEVYKQYASKTPETLQKHGGEFVIRGQEVKVLEGKWEEDRLVLLKFESAEAAQKWYDSEDYQAVRGLRTKASNGRLLLVEV</sequence>
<dbReference type="InterPro" id="IPR011008">
    <property type="entry name" value="Dimeric_a/b-barrel"/>
</dbReference>
<comment type="caution">
    <text evidence="2">The sequence shown here is derived from an EMBL/GenBank/DDBJ whole genome shotgun (WGS) entry which is preliminary data.</text>
</comment>
<dbReference type="SUPFAM" id="SSF54909">
    <property type="entry name" value="Dimeric alpha+beta barrel"/>
    <property type="match status" value="1"/>
</dbReference>
<dbReference type="PANTHER" id="PTHR41521:SF4">
    <property type="entry name" value="BLR0684 PROTEIN"/>
    <property type="match status" value="1"/>
</dbReference>
<protein>
    <submittedName>
        <fullName evidence="2">DUF1330 domain-containing protein</fullName>
    </submittedName>
</protein>
<dbReference type="EMBL" id="JAUEPH010000004">
    <property type="protein sequence ID" value="MDN3204507.1"/>
    <property type="molecule type" value="Genomic_DNA"/>
</dbReference>
<organism evidence="2 3">
    <name type="scientific">Algoriphagus sediminis</name>
    <dbReference type="NCBI Taxonomy" id="3057113"/>
    <lineage>
        <taxon>Bacteria</taxon>
        <taxon>Pseudomonadati</taxon>
        <taxon>Bacteroidota</taxon>
        <taxon>Cytophagia</taxon>
        <taxon>Cytophagales</taxon>
        <taxon>Cyclobacteriaceae</taxon>
        <taxon>Algoriphagus</taxon>
    </lineage>
</organism>
<dbReference type="InterPro" id="IPR010753">
    <property type="entry name" value="DUF1330"/>
</dbReference>
<feature type="domain" description="DUF1330" evidence="1">
    <location>
        <begin position="2"/>
        <end position="93"/>
    </location>
</feature>
<keyword evidence="3" id="KW-1185">Reference proteome</keyword>
<evidence type="ECO:0000259" key="1">
    <source>
        <dbReference type="Pfam" id="PF07045"/>
    </source>
</evidence>
<name>A0ABT7YDD9_9BACT</name>
<dbReference type="PANTHER" id="PTHR41521">
    <property type="match status" value="1"/>
</dbReference>
<evidence type="ECO:0000313" key="3">
    <source>
        <dbReference type="Proteomes" id="UP001171916"/>
    </source>
</evidence>
<proteinExistence type="predicted"/>
<dbReference type="RefSeq" id="WP_290000103.1">
    <property type="nucleotide sequence ID" value="NZ_JAUEPH010000004.1"/>
</dbReference>
<gene>
    <name evidence="2" type="ORF">QVH07_10125</name>
</gene>